<feature type="transmembrane region" description="Helical" evidence="6">
    <location>
        <begin position="82"/>
        <end position="101"/>
    </location>
</feature>
<evidence type="ECO:0000256" key="2">
    <source>
        <dbReference type="ARBA" id="ARBA00009399"/>
    </source>
</evidence>
<evidence type="ECO:0000256" key="4">
    <source>
        <dbReference type="ARBA" id="ARBA00022989"/>
    </source>
</evidence>
<dbReference type="InterPro" id="IPR051401">
    <property type="entry name" value="GtrA_CellWall_Glycosyl"/>
</dbReference>
<reference evidence="8 9" key="1">
    <citation type="submission" date="2023-12" db="EMBL/GenBank/DDBJ databases">
        <title>Pseudomonas machongensis sp. nov., isolated from wilted pepper plants (Capsicum annuum).</title>
        <authorList>
            <person name="Qiu M."/>
            <person name="Li Y."/>
            <person name="Liu Q."/>
            <person name="Zhang X."/>
            <person name="Huang Y."/>
            <person name="Guo R."/>
            <person name="Hu M."/>
            <person name="Zhou J."/>
            <person name="Zhou X."/>
        </authorList>
    </citation>
    <scope>NUCLEOTIDE SEQUENCE [LARGE SCALE GENOMIC DNA]</scope>
    <source>
        <strain evidence="8 9">MH2</strain>
    </source>
</reference>
<dbReference type="InterPro" id="IPR007267">
    <property type="entry name" value="GtrA_DPMS_TM"/>
</dbReference>
<name>A0ABU5VK53_9PSED</name>
<sequence>MTNSSILSPATIVPALRRYLGAGVLATLVHQLVFVLALQLGQPLLGSVIGAAIGALISFLLARRSCFARHDGKRLQPRKFVCVALMHNLCNALAMALLLQATSLAPGLAQALTTASLTLVVFFIHRHWTHSHADLPLACRGH</sequence>
<keyword evidence="4 6" id="KW-1133">Transmembrane helix</keyword>
<gene>
    <name evidence="8" type="ORF">VA602_20650</name>
</gene>
<protein>
    <submittedName>
        <fullName evidence="8">GtrA family protein</fullName>
    </submittedName>
</protein>
<keyword evidence="5 6" id="KW-0472">Membrane</keyword>
<keyword evidence="9" id="KW-1185">Reference proteome</keyword>
<evidence type="ECO:0000256" key="3">
    <source>
        <dbReference type="ARBA" id="ARBA00022692"/>
    </source>
</evidence>
<dbReference type="RefSeq" id="WP_323454178.1">
    <property type="nucleotide sequence ID" value="NZ_JAYFUI010000187.1"/>
</dbReference>
<accession>A0ABU5VK53</accession>
<feature type="domain" description="GtrA/DPMS transmembrane" evidence="7">
    <location>
        <begin position="18"/>
        <end position="129"/>
    </location>
</feature>
<proteinExistence type="inferred from homology"/>
<evidence type="ECO:0000256" key="1">
    <source>
        <dbReference type="ARBA" id="ARBA00004141"/>
    </source>
</evidence>
<organism evidence="8 9">
    <name type="scientific">Pseudomonas machongensis</name>
    <dbReference type="NCBI Taxonomy" id="3110229"/>
    <lineage>
        <taxon>Bacteria</taxon>
        <taxon>Pseudomonadati</taxon>
        <taxon>Pseudomonadota</taxon>
        <taxon>Gammaproteobacteria</taxon>
        <taxon>Pseudomonadales</taxon>
        <taxon>Pseudomonadaceae</taxon>
        <taxon>Pseudomonas</taxon>
    </lineage>
</organism>
<dbReference type="PANTHER" id="PTHR38459:SF1">
    <property type="entry name" value="PROPHAGE BACTOPRENOL-LINKED GLUCOSE TRANSLOCASE HOMOLOG"/>
    <property type="match status" value="1"/>
</dbReference>
<feature type="transmembrane region" description="Helical" evidence="6">
    <location>
        <begin position="44"/>
        <end position="62"/>
    </location>
</feature>
<evidence type="ECO:0000256" key="5">
    <source>
        <dbReference type="ARBA" id="ARBA00023136"/>
    </source>
</evidence>
<feature type="transmembrane region" description="Helical" evidence="6">
    <location>
        <begin position="107"/>
        <end position="124"/>
    </location>
</feature>
<comment type="caution">
    <text evidence="8">The sequence shown here is derived from an EMBL/GenBank/DDBJ whole genome shotgun (WGS) entry which is preliminary data.</text>
</comment>
<evidence type="ECO:0000256" key="6">
    <source>
        <dbReference type="SAM" id="Phobius"/>
    </source>
</evidence>
<keyword evidence="3 6" id="KW-0812">Transmembrane</keyword>
<comment type="subcellular location">
    <subcellularLocation>
        <location evidence="1">Membrane</location>
        <topology evidence="1">Multi-pass membrane protein</topology>
    </subcellularLocation>
</comment>
<evidence type="ECO:0000313" key="9">
    <source>
        <dbReference type="Proteomes" id="UP001302573"/>
    </source>
</evidence>
<evidence type="ECO:0000313" key="8">
    <source>
        <dbReference type="EMBL" id="MEA5673731.1"/>
    </source>
</evidence>
<dbReference type="Pfam" id="PF04138">
    <property type="entry name" value="GtrA_DPMS_TM"/>
    <property type="match status" value="1"/>
</dbReference>
<dbReference type="EMBL" id="JAYFUI010000187">
    <property type="protein sequence ID" value="MEA5673731.1"/>
    <property type="molecule type" value="Genomic_DNA"/>
</dbReference>
<feature type="transmembrane region" description="Helical" evidence="6">
    <location>
        <begin position="20"/>
        <end position="38"/>
    </location>
</feature>
<dbReference type="PANTHER" id="PTHR38459">
    <property type="entry name" value="PROPHAGE BACTOPRENOL-LINKED GLUCOSE TRANSLOCASE HOMOLOG"/>
    <property type="match status" value="1"/>
</dbReference>
<dbReference type="Proteomes" id="UP001302573">
    <property type="component" value="Unassembled WGS sequence"/>
</dbReference>
<comment type="similarity">
    <text evidence="2">Belongs to the GtrA family.</text>
</comment>
<evidence type="ECO:0000259" key="7">
    <source>
        <dbReference type="Pfam" id="PF04138"/>
    </source>
</evidence>